<dbReference type="RefSeq" id="WP_187467398.1">
    <property type="nucleotide sequence ID" value="NZ_JACSIT010000135.1"/>
</dbReference>
<protein>
    <submittedName>
        <fullName evidence="1">Uncharacterized protein</fullName>
    </submittedName>
</protein>
<organism evidence="1 2">
    <name type="scientific">Neolewinella lacunae</name>
    <dbReference type="NCBI Taxonomy" id="1517758"/>
    <lineage>
        <taxon>Bacteria</taxon>
        <taxon>Pseudomonadati</taxon>
        <taxon>Bacteroidota</taxon>
        <taxon>Saprospiria</taxon>
        <taxon>Saprospirales</taxon>
        <taxon>Lewinellaceae</taxon>
        <taxon>Neolewinella</taxon>
    </lineage>
</organism>
<proteinExistence type="predicted"/>
<evidence type="ECO:0000313" key="2">
    <source>
        <dbReference type="Proteomes" id="UP000650081"/>
    </source>
</evidence>
<sequence length="89" mass="10445">MKIHKDYIEHYRGKSKLLADNIGNLRYDALSDLIEKITNKLYEDGLADKKRRRVKLASTLFNASKLINEGKVEIEESWRISKPFISDYE</sequence>
<name>A0A923PJN6_9BACT</name>
<dbReference type="AlphaFoldDB" id="A0A923PJN6"/>
<dbReference type="Proteomes" id="UP000650081">
    <property type="component" value="Unassembled WGS sequence"/>
</dbReference>
<reference evidence="1" key="1">
    <citation type="submission" date="2020-08" db="EMBL/GenBank/DDBJ databases">
        <title>Lewinella bacteria from marine environments.</title>
        <authorList>
            <person name="Zhong Y."/>
        </authorList>
    </citation>
    <scope>NUCLEOTIDE SEQUENCE</scope>
    <source>
        <strain evidence="1">KCTC 42187</strain>
    </source>
</reference>
<evidence type="ECO:0000313" key="1">
    <source>
        <dbReference type="EMBL" id="MBC6995363.1"/>
    </source>
</evidence>
<gene>
    <name evidence="1" type="ORF">H9S92_14410</name>
</gene>
<dbReference type="EMBL" id="JACSIT010000135">
    <property type="protein sequence ID" value="MBC6995363.1"/>
    <property type="molecule type" value="Genomic_DNA"/>
</dbReference>
<accession>A0A923PJN6</accession>
<comment type="caution">
    <text evidence="1">The sequence shown here is derived from an EMBL/GenBank/DDBJ whole genome shotgun (WGS) entry which is preliminary data.</text>
</comment>
<keyword evidence="2" id="KW-1185">Reference proteome</keyword>